<gene>
    <name evidence="6" type="ORF">BTN92_08895</name>
    <name evidence="7" type="ORF">C6N14_01875</name>
    <name evidence="4" type="ORF">EM151A_1038</name>
    <name evidence="5" type="ORF">HI921_06000</name>
</gene>
<reference evidence="7 9" key="2">
    <citation type="submission" date="2018-03" db="EMBL/GenBank/DDBJ databases">
        <title>Draft genome sequences of four Enterococcus mundtii strains isolated from beef slaughterhouses in Kenya.</title>
        <authorList>
            <person name="Wambui J."/>
            <person name="Stevens M."/>
            <person name="Njage P."/>
            <person name="Stephan R."/>
            <person name="Tasara T."/>
        </authorList>
    </citation>
    <scope>NUCLEOTIDE SEQUENCE [LARGE SCALE GENOMIC DNA]</scope>
    <source>
        <strain evidence="7 9">H18-EM</strain>
    </source>
</reference>
<accession>A0A1A6GBR2</accession>
<dbReference type="EMBL" id="JABCAG010000013">
    <property type="protein sequence ID" value="NMP58022.1"/>
    <property type="molecule type" value="Genomic_DNA"/>
</dbReference>
<dbReference type="EMBL" id="PYGR01000004">
    <property type="protein sequence ID" value="PTO37041.1"/>
    <property type="molecule type" value="Genomic_DNA"/>
</dbReference>
<dbReference type="Gene3D" id="1.10.357.10">
    <property type="entry name" value="Tetracycline Repressor, domain 2"/>
    <property type="match status" value="1"/>
</dbReference>
<feature type="DNA-binding region" description="H-T-H motif" evidence="2">
    <location>
        <begin position="34"/>
        <end position="53"/>
    </location>
</feature>
<evidence type="ECO:0000313" key="4">
    <source>
        <dbReference type="EMBL" id="BBM14275.1"/>
    </source>
</evidence>
<dbReference type="PANTHER" id="PTHR43479">
    <property type="entry name" value="ACREF/ENVCD OPERON REPRESSOR-RELATED"/>
    <property type="match status" value="1"/>
</dbReference>
<sequence>MPTQTFFHLPEEKQQRLLEAARVEFSRVPLNEASIAQIVKLAGISRGSFYQYFEDKEDLYFYYFETVRSDSTKNMIQLIKESNGDLFIGFELYFGKMIRDILEGENAAFYKHLFMHMDYRASRKVVPHPQGHRPSPHKNHKKASKELIGLIDRSNLRVKDDHEMELLFQLVMSTLFTTIAHAYKSFSTSEEYSVEQAIAEFNLKLSWIKDGAYK</sequence>
<evidence type="ECO:0000313" key="7">
    <source>
        <dbReference type="EMBL" id="PTO37041.1"/>
    </source>
</evidence>
<evidence type="ECO:0000313" key="10">
    <source>
        <dbReference type="Proteomes" id="UP000509460"/>
    </source>
</evidence>
<dbReference type="GO" id="GO:0003677">
    <property type="term" value="F:DNA binding"/>
    <property type="evidence" value="ECO:0007669"/>
    <property type="project" value="UniProtKB-UniRule"/>
</dbReference>
<protein>
    <submittedName>
        <fullName evidence="4">Regulatory protein</fullName>
    </submittedName>
    <submittedName>
        <fullName evidence="6">TetR family transcriptional regulator</fullName>
    </submittedName>
    <submittedName>
        <fullName evidence="7">TetR/AcrR family transcriptional regulator</fullName>
    </submittedName>
</protein>
<reference evidence="5 11" key="4">
    <citation type="submission" date="2020-04" db="EMBL/GenBank/DDBJ databases">
        <authorList>
            <person name="Abaymova A."/>
            <person name="Teymurazov M."/>
            <person name="Tazyna O."/>
            <person name="Chatushin Y."/>
            <person name="Svetoch E."/>
            <person name="Pereligyn V."/>
            <person name="Pohylenko V."/>
            <person name="Platonov M."/>
            <person name="Kartsev N."/>
            <person name="Skryabin Y."/>
            <person name="Sizova A."/>
            <person name="Solomentsev V."/>
            <person name="Kislichkina A."/>
            <person name="Bogun A."/>
        </authorList>
    </citation>
    <scope>NUCLEOTIDE SEQUENCE [LARGE SCALE GENOMIC DNA]</scope>
    <source>
        <strain evidence="5">SCPM-O-B-8398</strain>
        <strain evidence="11">SCPM-O-B-8398 (E28)</strain>
    </source>
</reference>
<evidence type="ECO:0000256" key="2">
    <source>
        <dbReference type="PROSITE-ProRule" id="PRU00335"/>
    </source>
</evidence>
<dbReference type="InterPro" id="IPR009057">
    <property type="entry name" value="Homeodomain-like_sf"/>
</dbReference>
<evidence type="ECO:0000313" key="9">
    <source>
        <dbReference type="Proteomes" id="UP000244022"/>
    </source>
</evidence>
<evidence type="ECO:0000313" key="11">
    <source>
        <dbReference type="Proteomes" id="UP000557857"/>
    </source>
</evidence>
<reference evidence="6 8" key="1">
    <citation type="submission" date="2016-12" db="EMBL/GenBank/DDBJ databases">
        <authorList>
            <person name="Song W.-J."/>
            <person name="Kurnit D.M."/>
        </authorList>
    </citation>
    <scope>NUCLEOTIDE SEQUENCE [LARGE SCALE GENOMIC DNA]</scope>
    <source>
        <strain evidence="6 8">CGB1038-1_S1</strain>
    </source>
</reference>
<dbReference type="AlphaFoldDB" id="A0A1A6GBR2"/>
<dbReference type="PROSITE" id="PS50977">
    <property type="entry name" value="HTH_TETR_2"/>
    <property type="match status" value="1"/>
</dbReference>
<evidence type="ECO:0000313" key="6">
    <source>
        <dbReference type="EMBL" id="ONN43168.1"/>
    </source>
</evidence>
<dbReference type="SUPFAM" id="SSF46689">
    <property type="entry name" value="Homeodomain-like"/>
    <property type="match status" value="1"/>
</dbReference>
<feature type="domain" description="HTH tetR-type" evidence="3">
    <location>
        <begin position="11"/>
        <end position="71"/>
    </location>
</feature>
<dbReference type="Pfam" id="PF00440">
    <property type="entry name" value="TetR_N"/>
    <property type="match status" value="1"/>
</dbReference>
<dbReference type="EMBL" id="AP019810">
    <property type="protein sequence ID" value="BBM14275.1"/>
    <property type="molecule type" value="Genomic_DNA"/>
</dbReference>
<name>A0A1A6GBR2_ENTMU</name>
<evidence type="ECO:0000313" key="8">
    <source>
        <dbReference type="Proteomes" id="UP000189299"/>
    </source>
</evidence>
<dbReference type="Proteomes" id="UP000244022">
    <property type="component" value="Unassembled WGS sequence"/>
</dbReference>
<keyword evidence="1 2" id="KW-0238">DNA-binding</keyword>
<dbReference type="PANTHER" id="PTHR43479:SF11">
    <property type="entry name" value="ACREF_ENVCD OPERON REPRESSOR-RELATED"/>
    <property type="match status" value="1"/>
</dbReference>
<proteinExistence type="predicted"/>
<evidence type="ECO:0000313" key="5">
    <source>
        <dbReference type="EMBL" id="NMP58022.1"/>
    </source>
</evidence>
<evidence type="ECO:0000259" key="3">
    <source>
        <dbReference type="PROSITE" id="PS50977"/>
    </source>
</evidence>
<dbReference type="InterPro" id="IPR050624">
    <property type="entry name" value="HTH-type_Tx_Regulator"/>
</dbReference>
<organism evidence="7 9">
    <name type="scientific">Enterococcus mundtii</name>
    <dbReference type="NCBI Taxonomy" id="53346"/>
    <lineage>
        <taxon>Bacteria</taxon>
        <taxon>Bacillati</taxon>
        <taxon>Bacillota</taxon>
        <taxon>Bacilli</taxon>
        <taxon>Lactobacillales</taxon>
        <taxon>Enterococcaceae</taxon>
        <taxon>Enterococcus</taxon>
    </lineage>
</organism>
<evidence type="ECO:0000256" key="1">
    <source>
        <dbReference type="ARBA" id="ARBA00023125"/>
    </source>
</evidence>
<dbReference type="InterPro" id="IPR001647">
    <property type="entry name" value="HTH_TetR"/>
</dbReference>
<dbReference type="RefSeq" id="WP_010736659.1">
    <property type="nucleotide sequence ID" value="NZ_AP019810.1"/>
</dbReference>
<dbReference type="Pfam" id="PF17924">
    <property type="entry name" value="TetR_C_19"/>
    <property type="match status" value="1"/>
</dbReference>
<dbReference type="Proteomes" id="UP000189299">
    <property type="component" value="Unassembled WGS sequence"/>
</dbReference>
<dbReference type="Proteomes" id="UP000557857">
    <property type="component" value="Unassembled WGS sequence"/>
</dbReference>
<dbReference type="Proteomes" id="UP000509460">
    <property type="component" value="Chromosome"/>
</dbReference>
<dbReference type="EMBL" id="MSTR01000007">
    <property type="protein sequence ID" value="ONN43168.1"/>
    <property type="molecule type" value="Genomic_DNA"/>
</dbReference>
<dbReference type="STRING" id="53346.A5802_002112"/>
<reference evidence="4 10" key="3">
    <citation type="submission" date="2019-07" db="EMBL/GenBank/DDBJ databases">
        <title>antibiotic susceptibility of plant-derived lactic acid bacteria.</title>
        <authorList>
            <person name="Sugiyama M."/>
            <person name="Noda M."/>
        </authorList>
    </citation>
    <scope>NUCLEOTIDE SEQUENCE [LARGE SCALE GENOMIC DNA]</scope>
    <source>
        <strain evidence="4 10">15-1A</strain>
    </source>
</reference>
<dbReference type="OrthoDB" id="9812484at2"/>